<organism evidence="1 2">
    <name type="scientific">Kaistia soli DSM 19436</name>
    <dbReference type="NCBI Taxonomy" id="1122133"/>
    <lineage>
        <taxon>Bacteria</taxon>
        <taxon>Pseudomonadati</taxon>
        <taxon>Pseudomonadota</taxon>
        <taxon>Alphaproteobacteria</taxon>
        <taxon>Hyphomicrobiales</taxon>
        <taxon>Kaistiaceae</taxon>
        <taxon>Kaistia</taxon>
    </lineage>
</organism>
<reference evidence="1 2" key="1">
    <citation type="submission" date="2016-11" db="EMBL/GenBank/DDBJ databases">
        <authorList>
            <person name="Jaros S."/>
            <person name="Januszkiewicz K."/>
            <person name="Wedrychowicz H."/>
        </authorList>
    </citation>
    <scope>NUCLEOTIDE SEQUENCE [LARGE SCALE GENOMIC DNA]</scope>
    <source>
        <strain evidence="1 2">DSM 19436</strain>
    </source>
</reference>
<proteinExistence type="predicted"/>
<sequence length="71" mass="7675">MTVTELIARLNALNLPNAEVMIAGEDDGFDLVRRVDTRSVKETPVETWTASDLELADASDGVTFAYLSTSA</sequence>
<evidence type="ECO:0000313" key="2">
    <source>
        <dbReference type="Proteomes" id="UP000184485"/>
    </source>
</evidence>
<dbReference type="EMBL" id="FQUP01000004">
    <property type="protein sequence ID" value="SHG26915.1"/>
    <property type="molecule type" value="Genomic_DNA"/>
</dbReference>
<gene>
    <name evidence="1" type="ORF">SAMN02745157_3867</name>
</gene>
<dbReference type="Proteomes" id="UP000184485">
    <property type="component" value="Unassembled WGS sequence"/>
</dbReference>
<name>A0A1M5IF92_9HYPH</name>
<dbReference type="STRING" id="1122133.SAMN02745157_3867"/>
<evidence type="ECO:0000313" key="1">
    <source>
        <dbReference type="EMBL" id="SHG26915.1"/>
    </source>
</evidence>
<keyword evidence="2" id="KW-1185">Reference proteome</keyword>
<dbReference type="RefSeq" id="WP_073056093.1">
    <property type="nucleotide sequence ID" value="NZ_FQUP01000004.1"/>
</dbReference>
<dbReference type="AlphaFoldDB" id="A0A1M5IF92"/>
<accession>A0A1M5IF92</accession>
<protein>
    <submittedName>
        <fullName evidence="1">Uncharacterized protein</fullName>
    </submittedName>
</protein>